<evidence type="ECO:0000259" key="1">
    <source>
        <dbReference type="Pfam" id="PF21805"/>
    </source>
</evidence>
<sequence length="182" mass="20900">MKREDYAWNTHERECYENGQVRLPSPYKIKVLDDSQKRLELEQILVQLPQKYLALWAMENSNRYTDMIDIGDDLKKQQILTQVQEVFGARLAGNVSAYELRQAGFLAQKLSQQAKSPVSKYAARVFAQTVATAHMRGHAIVSADYAVKIINLLSPDDMEAVRKEREKQIASAIKWQKCINEI</sequence>
<reference evidence="2 3" key="1">
    <citation type="submission" date="2016-01" db="EMBL/GenBank/DDBJ databases">
        <title>Highly variable Streptococcus oralis are common among viridans streptococci isolated from primates.</title>
        <authorList>
            <person name="Denapaite D."/>
            <person name="Rieger M."/>
            <person name="Koendgen S."/>
            <person name="Brueckner R."/>
            <person name="Ochigava I."/>
            <person name="Kappeler P."/>
            <person name="Maetz-Rensing K."/>
            <person name="Leendertz F."/>
            <person name="Hakenbeck R."/>
        </authorList>
    </citation>
    <scope>NUCLEOTIDE SEQUENCE [LARGE SCALE GENOMIC DNA]</scope>
    <source>
        <strain evidence="2 3">DD07</strain>
    </source>
</reference>
<dbReference type="PATRIC" id="fig|1302.21.peg.416"/>
<comment type="caution">
    <text evidence="2">The sequence shown here is derived from an EMBL/GenBank/DDBJ whole genome shotgun (WGS) entry which is preliminary data.</text>
</comment>
<name>A0A139NCB9_STRGN</name>
<dbReference type="InterPro" id="IPR048667">
    <property type="entry name" value="Imm5-like"/>
</dbReference>
<dbReference type="Pfam" id="PF21805">
    <property type="entry name" value="Imm5_like"/>
    <property type="match status" value="1"/>
</dbReference>
<dbReference type="Proteomes" id="UP000070096">
    <property type="component" value="Unassembled WGS sequence"/>
</dbReference>
<evidence type="ECO:0000313" key="3">
    <source>
        <dbReference type="Proteomes" id="UP000070096"/>
    </source>
</evidence>
<gene>
    <name evidence="2" type="ORF">SGODD07_00366</name>
</gene>
<feature type="domain" description="Imm-5-like" evidence="1">
    <location>
        <begin position="46"/>
        <end position="171"/>
    </location>
</feature>
<organism evidence="2 3">
    <name type="scientific">Streptococcus gordonii</name>
    <dbReference type="NCBI Taxonomy" id="1302"/>
    <lineage>
        <taxon>Bacteria</taxon>
        <taxon>Bacillati</taxon>
        <taxon>Bacillota</taxon>
        <taxon>Bacilli</taxon>
        <taxon>Lactobacillales</taxon>
        <taxon>Streptococcaceae</taxon>
        <taxon>Streptococcus</taxon>
    </lineage>
</organism>
<accession>A0A139NCB9</accession>
<protein>
    <recommendedName>
        <fullName evidence="1">Imm-5-like domain-containing protein</fullName>
    </recommendedName>
</protein>
<dbReference type="EMBL" id="LQRC01000064">
    <property type="protein sequence ID" value="KXT73708.1"/>
    <property type="molecule type" value="Genomic_DNA"/>
</dbReference>
<dbReference type="AlphaFoldDB" id="A0A139NCB9"/>
<evidence type="ECO:0000313" key="2">
    <source>
        <dbReference type="EMBL" id="KXT73708.1"/>
    </source>
</evidence>
<proteinExistence type="predicted"/>